<feature type="domain" description="Exonuclease" evidence="2">
    <location>
        <begin position="12"/>
        <end position="103"/>
    </location>
</feature>
<evidence type="ECO:0000259" key="2">
    <source>
        <dbReference type="Pfam" id="PF00929"/>
    </source>
</evidence>
<dbReference type="Proteomes" id="UP000288859">
    <property type="component" value="Unassembled WGS sequence"/>
</dbReference>
<reference evidence="3 4" key="1">
    <citation type="submission" date="2017-03" db="EMBL/GenBank/DDBJ databases">
        <title>Genomes of endolithic fungi from Antarctica.</title>
        <authorList>
            <person name="Coleine C."/>
            <person name="Masonjones S."/>
            <person name="Stajich J.E."/>
        </authorList>
    </citation>
    <scope>NUCLEOTIDE SEQUENCE [LARGE SCALE GENOMIC DNA]</scope>
    <source>
        <strain evidence="3 4">CCFEE 6314</strain>
    </source>
</reference>
<comment type="caution">
    <text evidence="3">The sequence shown here is derived from an EMBL/GenBank/DDBJ whole genome shotgun (WGS) entry which is preliminary data.</text>
</comment>
<feature type="compositionally biased region" description="Polar residues" evidence="1">
    <location>
        <begin position="174"/>
        <end position="195"/>
    </location>
</feature>
<dbReference type="InterPro" id="IPR013520">
    <property type="entry name" value="Ribonucl_H"/>
</dbReference>
<evidence type="ECO:0000313" key="4">
    <source>
        <dbReference type="Proteomes" id="UP000288859"/>
    </source>
</evidence>
<protein>
    <recommendedName>
        <fullName evidence="2">Exonuclease domain-containing protein</fullName>
    </recommendedName>
</protein>
<dbReference type="Pfam" id="PF00929">
    <property type="entry name" value="RNase_T"/>
    <property type="match status" value="1"/>
</dbReference>
<dbReference type="OrthoDB" id="270189at2759"/>
<dbReference type="VEuPathDB" id="FungiDB:PV10_02579"/>
<organism evidence="3 4">
    <name type="scientific">Exophiala mesophila</name>
    <name type="common">Black yeast-like fungus</name>
    <dbReference type="NCBI Taxonomy" id="212818"/>
    <lineage>
        <taxon>Eukaryota</taxon>
        <taxon>Fungi</taxon>
        <taxon>Dikarya</taxon>
        <taxon>Ascomycota</taxon>
        <taxon>Pezizomycotina</taxon>
        <taxon>Eurotiomycetes</taxon>
        <taxon>Chaetothyriomycetidae</taxon>
        <taxon>Chaetothyriales</taxon>
        <taxon>Herpotrichiellaceae</taxon>
        <taxon>Exophiala</taxon>
    </lineage>
</organism>
<proteinExistence type="predicted"/>
<dbReference type="Gene3D" id="3.30.420.10">
    <property type="entry name" value="Ribonuclease H-like superfamily/Ribonuclease H"/>
    <property type="match status" value="1"/>
</dbReference>
<dbReference type="InterPro" id="IPR036397">
    <property type="entry name" value="RNaseH_sf"/>
</dbReference>
<accession>A0A438MTW6</accession>
<sequence>MSPCDPNSSTTAAIASRAILEYITYHIPEPRTALLAGNSIHADKAFLMIPPWNCILEHLHYRLFDVSAMKEMVRRWASEEILAQMPPKKLAHQAREDVLESIDEARFYMGLLSGLGSSTMGESSANIKANGNGFDTSETKTKVAHDTSNANSHPQNSTAPASLDSHHSHIRASPFSQESATVVKTSHTTQALNQLPTNHTIFTPTSSSRVPMPALFTPDALRPAPPPYLLPDGGTTGDVAMAAYGRHGEIEAEIEKDRFRTDVP</sequence>
<dbReference type="InterPro" id="IPR012337">
    <property type="entry name" value="RNaseH-like_sf"/>
</dbReference>
<name>A0A438MTW6_EXOME</name>
<feature type="compositionally biased region" description="Polar residues" evidence="1">
    <location>
        <begin position="120"/>
        <end position="136"/>
    </location>
</feature>
<dbReference type="GO" id="GO:0003676">
    <property type="term" value="F:nucleic acid binding"/>
    <property type="evidence" value="ECO:0007669"/>
    <property type="project" value="InterPro"/>
</dbReference>
<gene>
    <name evidence="3" type="ORF">B0A52_09460</name>
</gene>
<evidence type="ECO:0000313" key="3">
    <source>
        <dbReference type="EMBL" id="RVX66583.1"/>
    </source>
</evidence>
<dbReference type="EMBL" id="NAJM01000059">
    <property type="protein sequence ID" value="RVX66583.1"/>
    <property type="molecule type" value="Genomic_DNA"/>
</dbReference>
<feature type="region of interest" description="Disordered" evidence="1">
    <location>
        <begin position="120"/>
        <end position="195"/>
    </location>
</feature>
<dbReference type="SUPFAM" id="SSF53098">
    <property type="entry name" value="Ribonuclease H-like"/>
    <property type="match status" value="1"/>
</dbReference>
<dbReference type="AlphaFoldDB" id="A0A438MTW6"/>
<feature type="compositionally biased region" description="Polar residues" evidence="1">
    <location>
        <begin position="146"/>
        <end position="160"/>
    </location>
</feature>
<evidence type="ECO:0000256" key="1">
    <source>
        <dbReference type="SAM" id="MobiDB-lite"/>
    </source>
</evidence>